<dbReference type="GO" id="GO:0003964">
    <property type="term" value="F:RNA-directed DNA polymerase activity"/>
    <property type="evidence" value="ECO:0007669"/>
    <property type="project" value="UniProtKB-KW"/>
</dbReference>
<dbReference type="Pfam" id="PF00078">
    <property type="entry name" value="RVT_1"/>
    <property type="match status" value="1"/>
</dbReference>
<reference evidence="2 3" key="1">
    <citation type="submission" date="2020-05" db="EMBL/GenBank/DDBJ databases">
        <title>Genome Sequencing of Type Strains.</title>
        <authorList>
            <person name="Lemaire J.F."/>
            <person name="Inderbitzin P."/>
            <person name="Gregorio O.A."/>
            <person name="Collins S.B."/>
            <person name="Wespe N."/>
            <person name="Knight-Connoni V."/>
        </authorList>
    </citation>
    <scope>NUCLEOTIDE SEQUENCE [LARGE SCALE GENOMIC DNA]</scope>
    <source>
        <strain evidence="2 3">LMG 21957</strain>
    </source>
</reference>
<accession>A0A7Y6BVG5</accession>
<dbReference type="InterPro" id="IPR030931">
    <property type="entry name" value="Group_II_RT_mat"/>
</dbReference>
<dbReference type="AlphaFoldDB" id="A0A7Y6BVG5"/>
<name>A0A7Y6BVG5_9BACL</name>
<dbReference type="PANTHER" id="PTHR34047">
    <property type="entry name" value="NUCLEAR INTRON MATURASE 1, MITOCHONDRIAL-RELATED"/>
    <property type="match status" value="1"/>
</dbReference>
<sequence length="619" mass="71919">MAQKFDSPKTESELRLIQDTMFNISAASYEYRRSPSFKGLLEIISSDSVILTAIHNIKSNKGSQTPGSDKETMKEDILQRDFNLVLGRVKEAFSNYRPRPLRRVSINKPGKTEKRQLGIPSVIDRIIQECVRLVLDPILEPQFFQHSYGFRPMRDAHMALARVTDVVHKTGHHWIIEGDISKFFERVNHSILLRKLWGMGIHDRRVLMIIKTMLQAGVIGETGTNDLGAPQGGIISPLLANVYLNSFDQWVTREWENKKTQKVYRNRKKTVALRESSNLKPAYLIRYADDWVLITNSKRNAEKWKYRICKFLKGNLKLELSEEKTKITNIKRKTIRFLGFEYKVTKGRSRTGYITRTKPDRDRIATKVKEIHRDIKHLRAASSMEFLIHDINLVNNKIRGLINYYQAATWINISLSIFKERLKYASYKSLLKFGGKWTRANQVNNLISIHESYTEHIAAIEYKGLKVGVTSIGFSKWNKAMLKKPSETPYTPEGRQIYSNRTAKKPLKARADDTLSEHLSMLIATGINGRLYTFEYYLNRAYAFNRDKGKCRICRKEVHRYDLHFHHINKMLPSDLVNKVGNLATMHMKCHSMIHSKLDYSEFGTKIWKSILSFREKLN</sequence>
<dbReference type="CDD" id="cd00085">
    <property type="entry name" value="HNHc"/>
    <property type="match status" value="1"/>
</dbReference>
<dbReference type="InterPro" id="IPR051083">
    <property type="entry name" value="GrpII_Intron_Splice-Mob/Def"/>
</dbReference>
<keyword evidence="2" id="KW-0548">Nucleotidyltransferase</keyword>
<dbReference type="SUPFAM" id="SSF56672">
    <property type="entry name" value="DNA/RNA polymerases"/>
    <property type="match status" value="1"/>
</dbReference>
<dbReference type="InterPro" id="IPR000477">
    <property type="entry name" value="RT_dom"/>
</dbReference>
<gene>
    <name evidence="2" type="primary">ltrA</name>
    <name evidence="2" type="ORF">HP552_10970</name>
</gene>
<dbReference type="EC" id="2.7.7.49" evidence="2"/>
<dbReference type="InterPro" id="IPR003615">
    <property type="entry name" value="HNH_nuc"/>
</dbReference>
<evidence type="ECO:0000313" key="2">
    <source>
        <dbReference type="EMBL" id="NUU75750.1"/>
    </source>
</evidence>
<organism evidence="2 3">
    <name type="scientific">Paenibacillus xylanilyticus</name>
    <dbReference type="NCBI Taxonomy" id="248903"/>
    <lineage>
        <taxon>Bacteria</taxon>
        <taxon>Bacillati</taxon>
        <taxon>Bacillota</taxon>
        <taxon>Bacilli</taxon>
        <taxon>Bacillales</taxon>
        <taxon>Paenibacillaceae</taxon>
        <taxon>Paenibacillus</taxon>
    </lineage>
</organism>
<evidence type="ECO:0000313" key="3">
    <source>
        <dbReference type="Proteomes" id="UP000526125"/>
    </source>
</evidence>
<dbReference type="NCBIfam" id="TIGR04416">
    <property type="entry name" value="group_II_RT_mat"/>
    <property type="match status" value="1"/>
</dbReference>
<keyword evidence="2" id="KW-0808">Transferase</keyword>
<dbReference type="EMBL" id="JABMCB010000176">
    <property type="protein sequence ID" value="NUU75750.1"/>
    <property type="molecule type" value="Genomic_DNA"/>
</dbReference>
<dbReference type="Proteomes" id="UP000526125">
    <property type="component" value="Unassembled WGS sequence"/>
</dbReference>
<dbReference type="CDD" id="cd01651">
    <property type="entry name" value="RT_G2_intron"/>
    <property type="match status" value="1"/>
</dbReference>
<comment type="caution">
    <text evidence="2">The sequence shown here is derived from an EMBL/GenBank/DDBJ whole genome shotgun (WGS) entry which is preliminary data.</text>
</comment>
<dbReference type="Gene3D" id="1.10.30.50">
    <property type="match status" value="1"/>
</dbReference>
<evidence type="ECO:0000259" key="1">
    <source>
        <dbReference type="PROSITE" id="PS50878"/>
    </source>
</evidence>
<feature type="domain" description="Reverse transcriptase" evidence="1">
    <location>
        <begin position="87"/>
        <end position="342"/>
    </location>
</feature>
<dbReference type="PROSITE" id="PS50878">
    <property type="entry name" value="RT_POL"/>
    <property type="match status" value="1"/>
</dbReference>
<proteinExistence type="predicted"/>
<protein>
    <submittedName>
        <fullName evidence="2">Group II intron reverse transcriptase/maturase</fullName>
        <ecNumber evidence="2">2.7.7.49</ecNumber>
    </submittedName>
</protein>
<keyword evidence="2" id="KW-0695">RNA-directed DNA polymerase</keyword>
<keyword evidence="3" id="KW-1185">Reference proteome</keyword>
<dbReference type="RefSeq" id="WP_175395520.1">
    <property type="nucleotide sequence ID" value="NZ_JABMCB010000176.1"/>
</dbReference>
<dbReference type="PANTHER" id="PTHR34047:SF8">
    <property type="entry name" value="PROTEIN YKFC"/>
    <property type="match status" value="1"/>
</dbReference>
<dbReference type="InterPro" id="IPR043502">
    <property type="entry name" value="DNA/RNA_pol_sf"/>
</dbReference>